<dbReference type="KEGG" id="mgot:MgSA37_04043"/>
<dbReference type="SMART" id="SM00065">
    <property type="entry name" value="GAF"/>
    <property type="match status" value="1"/>
</dbReference>
<dbReference type="InterPro" id="IPR005467">
    <property type="entry name" value="His_kinase_dom"/>
</dbReference>
<dbReference type="InterPro" id="IPR036097">
    <property type="entry name" value="HisK_dim/P_sf"/>
</dbReference>
<dbReference type="SMART" id="SM00387">
    <property type="entry name" value="HATPase_c"/>
    <property type="match status" value="1"/>
</dbReference>
<keyword evidence="5" id="KW-1185">Reference proteome</keyword>
<keyword evidence="3" id="KW-0597">Phosphoprotein</keyword>
<evidence type="ECO:0000256" key="1">
    <source>
        <dbReference type="ARBA" id="ARBA00000085"/>
    </source>
</evidence>
<dbReference type="Gene3D" id="3.30.565.10">
    <property type="entry name" value="Histidine kinase-like ATPase, C-terminal domain"/>
    <property type="match status" value="1"/>
</dbReference>
<reference evidence="4 5" key="1">
    <citation type="submission" date="2015-12" db="EMBL/GenBank/DDBJ databases">
        <title>Genome sequence of Mucilaginibacter gotjawali.</title>
        <authorList>
            <person name="Lee J.S."/>
            <person name="Lee K.C."/>
            <person name="Kim K.K."/>
            <person name="Lee B.W."/>
        </authorList>
    </citation>
    <scope>NUCLEOTIDE SEQUENCE [LARGE SCALE GENOMIC DNA]</scope>
    <source>
        <strain evidence="4 5">SA3-7</strain>
    </source>
</reference>
<dbReference type="SUPFAM" id="SSF55781">
    <property type="entry name" value="GAF domain-like"/>
    <property type="match status" value="1"/>
</dbReference>
<comment type="catalytic activity">
    <reaction evidence="1">
        <text>ATP + protein L-histidine = ADP + protein N-phospho-L-histidine.</text>
        <dbReference type="EC" id="2.7.13.3"/>
    </reaction>
</comment>
<dbReference type="PANTHER" id="PTHR43102:SF2">
    <property type="entry name" value="GAF DOMAIN-CONTAINING PROTEIN"/>
    <property type="match status" value="1"/>
</dbReference>
<organism evidence="4 5">
    <name type="scientific">Mucilaginibacter gotjawali</name>
    <dbReference type="NCBI Taxonomy" id="1550579"/>
    <lineage>
        <taxon>Bacteria</taxon>
        <taxon>Pseudomonadati</taxon>
        <taxon>Bacteroidota</taxon>
        <taxon>Sphingobacteriia</taxon>
        <taxon>Sphingobacteriales</taxon>
        <taxon>Sphingobacteriaceae</taxon>
        <taxon>Mucilaginibacter</taxon>
    </lineage>
</organism>
<dbReference type="Proteomes" id="UP000218263">
    <property type="component" value="Chromosome"/>
</dbReference>
<dbReference type="Gene3D" id="1.10.287.130">
    <property type="match status" value="1"/>
</dbReference>
<dbReference type="PROSITE" id="PS50109">
    <property type="entry name" value="HIS_KIN"/>
    <property type="match status" value="1"/>
</dbReference>
<dbReference type="InterPro" id="IPR004358">
    <property type="entry name" value="Sig_transdc_His_kin-like_C"/>
</dbReference>
<dbReference type="PANTHER" id="PTHR43102">
    <property type="entry name" value="SLR1143 PROTEIN"/>
    <property type="match status" value="1"/>
</dbReference>
<dbReference type="SUPFAM" id="SSF55874">
    <property type="entry name" value="ATPase domain of HSP90 chaperone/DNA topoisomerase II/histidine kinase"/>
    <property type="match status" value="1"/>
</dbReference>
<sequence>MISAPIPKNESKRLQDLHQSGLLDTPQEAEFDEIVKLASILCNMPISLISLVDSNRQWFKARVGLDVSETTRDISFCSHAILQEGLFEVPDTLEDLRFKDNPLVTNNPEIRFYAGMPLVTSGGYRLGTLCVIDRSPGRLTEKQRFGLKVLANNVIKITELRIKNKELYYLTENQKRIISILAHDVRTPLSSIKNIIELKQTNIIDTLDAAEMMEMVSGQLTNTIEMVENIVSWGQQQLQFGSLQLKDFDFYKLVKRVFGTESLKSKAKNNKLINSIPRQTIIHSDERALEFILRNLISNANKFTANGNITVEMQPKGLKTLFTITDTGVGMSPEKAVELLENNSFRSTLGTHKEKGSGLGLMLVKEFIERLDGKITVESEIDKGTSFKIII</sequence>
<dbReference type="RefSeq" id="WP_096354338.1">
    <property type="nucleotide sequence ID" value="NZ_AP017313.1"/>
</dbReference>
<evidence type="ECO:0000313" key="5">
    <source>
        <dbReference type="Proteomes" id="UP000218263"/>
    </source>
</evidence>
<dbReference type="CDD" id="cd00082">
    <property type="entry name" value="HisKA"/>
    <property type="match status" value="1"/>
</dbReference>
<proteinExistence type="predicted"/>
<dbReference type="EMBL" id="AP017313">
    <property type="protein sequence ID" value="BAU55851.1"/>
    <property type="molecule type" value="Genomic_DNA"/>
</dbReference>
<dbReference type="GO" id="GO:0000155">
    <property type="term" value="F:phosphorelay sensor kinase activity"/>
    <property type="evidence" value="ECO:0007669"/>
    <property type="project" value="InterPro"/>
</dbReference>
<dbReference type="InterPro" id="IPR003018">
    <property type="entry name" value="GAF"/>
</dbReference>
<evidence type="ECO:0000256" key="3">
    <source>
        <dbReference type="ARBA" id="ARBA00022553"/>
    </source>
</evidence>
<dbReference type="InterPro" id="IPR003594">
    <property type="entry name" value="HATPase_dom"/>
</dbReference>
<dbReference type="PRINTS" id="PR00344">
    <property type="entry name" value="BCTRLSENSOR"/>
</dbReference>
<dbReference type="Gene3D" id="3.30.450.40">
    <property type="match status" value="1"/>
</dbReference>
<dbReference type="InterPro" id="IPR029016">
    <property type="entry name" value="GAF-like_dom_sf"/>
</dbReference>
<gene>
    <name evidence="4" type="primary">divJ_2</name>
    <name evidence="4" type="ORF">MgSA37_04043</name>
</gene>
<keyword evidence="4" id="KW-0418">Kinase</keyword>
<dbReference type="InterPro" id="IPR003661">
    <property type="entry name" value="HisK_dim/P_dom"/>
</dbReference>
<dbReference type="InterPro" id="IPR036890">
    <property type="entry name" value="HATPase_C_sf"/>
</dbReference>
<evidence type="ECO:0000313" key="4">
    <source>
        <dbReference type="EMBL" id="BAU55851.1"/>
    </source>
</evidence>
<accession>A0A0X8X582</accession>
<keyword evidence="4" id="KW-0808">Transferase</keyword>
<dbReference type="Pfam" id="PF01590">
    <property type="entry name" value="GAF"/>
    <property type="match status" value="1"/>
</dbReference>
<dbReference type="Pfam" id="PF02518">
    <property type="entry name" value="HATPase_c"/>
    <property type="match status" value="1"/>
</dbReference>
<name>A0A0X8X582_9SPHI</name>
<dbReference type="EC" id="2.7.13.3" evidence="2"/>
<dbReference type="SUPFAM" id="SSF47384">
    <property type="entry name" value="Homodimeric domain of signal transducing histidine kinase"/>
    <property type="match status" value="1"/>
</dbReference>
<dbReference type="OrthoDB" id="9811889at2"/>
<evidence type="ECO:0000256" key="2">
    <source>
        <dbReference type="ARBA" id="ARBA00012438"/>
    </source>
</evidence>
<protein>
    <recommendedName>
        <fullName evidence="2">histidine kinase</fullName>
        <ecNumber evidence="2">2.7.13.3</ecNumber>
    </recommendedName>
</protein>
<dbReference type="AlphaFoldDB" id="A0A0X8X582"/>